<feature type="compositionally biased region" description="Polar residues" evidence="1">
    <location>
        <begin position="77"/>
        <end position="86"/>
    </location>
</feature>
<accession>A0ABR2ZMK1</accession>
<feature type="compositionally biased region" description="Basic and acidic residues" evidence="1">
    <location>
        <begin position="130"/>
        <end position="144"/>
    </location>
</feature>
<protein>
    <recommendedName>
        <fullName evidence="4">Microtubule-associated protein Jupiter</fullName>
    </recommendedName>
</protein>
<evidence type="ECO:0000313" key="2">
    <source>
        <dbReference type="EMBL" id="KAL0062154.1"/>
    </source>
</evidence>
<evidence type="ECO:0008006" key="4">
    <source>
        <dbReference type="Google" id="ProtNLM"/>
    </source>
</evidence>
<feature type="compositionally biased region" description="Polar residues" evidence="1">
    <location>
        <begin position="1"/>
        <end position="10"/>
    </location>
</feature>
<feature type="compositionally biased region" description="Low complexity" evidence="1">
    <location>
        <begin position="31"/>
        <end position="55"/>
    </location>
</feature>
<dbReference type="EMBL" id="JBBXMP010000113">
    <property type="protein sequence ID" value="KAL0062154.1"/>
    <property type="molecule type" value="Genomic_DNA"/>
</dbReference>
<name>A0ABR2ZMK1_9AGAR</name>
<keyword evidence="3" id="KW-1185">Reference proteome</keyword>
<feature type="compositionally biased region" description="Basic and acidic residues" evidence="1">
    <location>
        <begin position="65"/>
        <end position="76"/>
    </location>
</feature>
<proteinExistence type="predicted"/>
<evidence type="ECO:0000313" key="3">
    <source>
        <dbReference type="Proteomes" id="UP001437256"/>
    </source>
</evidence>
<feature type="region of interest" description="Disordered" evidence="1">
    <location>
        <begin position="1"/>
        <end position="144"/>
    </location>
</feature>
<sequence>MPTLTDSSSAGDPPKTTGPPADNKSSPATRTVTVTQSSGTPSPSPSPTTGTQLPPSLRPQTPRLSRSERRLYDPTKTDVTQYNYQGGKTAVMSGGVMLGGAKHPRKDGSSKNSSSGGGGVDTKGAKTHKRGSDSGDWRKPDDAQ</sequence>
<dbReference type="Proteomes" id="UP001437256">
    <property type="component" value="Unassembled WGS sequence"/>
</dbReference>
<organism evidence="2 3">
    <name type="scientific">Marasmius tenuissimus</name>
    <dbReference type="NCBI Taxonomy" id="585030"/>
    <lineage>
        <taxon>Eukaryota</taxon>
        <taxon>Fungi</taxon>
        <taxon>Dikarya</taxon>
        <taxon>Basidiomycota</taxon>
        <taxon>Agaricomycotina</taxon>
        <taxon>Agaricomycetes</taxon>
        <taxon>Agaricomycetidae</taxon>
        <taxon>Agaricales</taxon>
        <taxon>Marasmiineae</taxon>
        <taxon>Marasmiaceae</taxon>
        <taxon>Marasmius</taxon>
    </lineage>
</organism>
<reference evidence="2 3" key="1">
    <citation type="submission" date="2024-05" db="EMBL/GenBank/DDBJ databases">
        <title>A draft genome resource for the thread blight pathogen Marasmius tenuissimus strain MS-2.</title>
        <authorList>
            <person name="Yulfo-Soto G.E."/>
            <person name="Baruah I.K."/>
            <person name="Amoako-Attah I."/>
            <person name="Bukari Y."/>
            <person name="Meinhardt L.W."/>
            <person name="Bailey B.A."/>
            <person name="Cohen S.P."/>
        </authorList>
    </citation>
    <scope>NUCLEOTIDE SEQUENCE [LARGE SCALE GENOMIC DNA]</scope>
    <source>
        <strain evidence="2 3">MS-2</strain>
    </source>
</reference>
<comment type="caution">
    <text evidence="2">The sequence shown here is derived from an EMBL/GenBank/DDBJ whole genome shotgun (WGS) entry which is preliminary data.</text>
</comment>
<evidence type="ECO:0000256" key="1">
    <source>
        <dbReference type="SAM" id="MobiDB-lite"/>
    </source>
</evidence>
<gene>
    <name evidence="2" type="ORF">AAF712_010996</name>
</gene>